<dbReference type="InterPro" id="IPR051469">
    <property type="entry name" value="FliN/MopA/SpaO"/>
</dbReference>
<keyword evidence="5" id="KW-0145">Chemotaxis</keyword>
<dbReference type="GO" id="GO:0006935">
    <property type="term" value="P:chemotaxis"/>
    <property type="evidence" value="ECO:0007669"/>
    <property type="project" value="UniProtKB-KW"/>
</dbReference>
<comment type="caution">
    <text evidence="9">The sequence shown here is derived from an EMBL/GenBank/DDBJ whole genome shotgun (WGS) entry which is preliminary data.</text>
</comment>
<evidence type="ECO:0000256" key="1">
    <source>
        <dbReference type="ARBA" id="ARBA00004413"/>
    </source>
</evidence>
<dbReference type="SUPFAM" id="SSF101801">
    <property type="entry name" value="Surface presentation of antigens (SPOA)"/>
    <property type="match status" value="1"/>
</dbReference>
<evidence type="ECO:0000313" key="10">
    <source>
        <dbReference type="Proteomes" id="UP000239504"/>
    </source>
</evidence>
<evidence type="ECO:0000313" key="9">
    <source>
        <dbReference type="EMBL" id="PQA87428.1"/>
    </source>
</evidence>
<dbReference type="InterPro" id="IPR001543">
    <property type="entry name" value="FliN-like_C"/>
</dbReference>
<evidence type="ECO:0000256" key="4">
    <source>
        <dbReference type="ARBA" id="ARBA00022475"/>
    </source>
</evidence>
<keyword evidence="4" id="KW-1003">Cell membrane</keyword>
<protein>
    <recommendedName>
        <fullName evidence="3">Flagellar motor switch protein FliN</fullName>
    </recommendedName>
</protein>
<keyword evidence="10" id="KW-1185">Reference proteome</keyword>
<evidence type="ECO:0000256" key="2">
    <source>
        <dbReference type="ARBA" id="ARBA00009226"/>
    </source>
</evidence>
<sequence>MSEEKNEVTAVEDASDEEIIADVLAGGDGGAGNRNILELPVRIMVSIGSAKITIQQLLAMTKDTVIDLEQLIEDPVDIFVGDRLIAKGELVEATDNENGIGVKMLEICGIGG</sequence>
<evidence type="ECO:0000256" key="5">
    <source>
        <dbReference type="ARBA" id="ARBA00022500"/>
    </source>
</evidence>
<dbReference type="AlphaFoldDB" id="A0A2S7K4R3"/>
<dbReference type="EMBL" id="PJCH01000007">
    <property type="protein sequence ID" value="PQA87428.1"/>
    <property type="molecule type" value="Genomic_DNA"/>
</dbReference>
<dbReference type="OrthoDB" id="9790303at2"/>
<feature type="domain" description="Flagellar motor switch protein FliN-like C-terminal" evidence="8">
    <location>
        <begin position="35"/>
        <end position="95"/>
    </location>
</feature>
<comment type="subcellular location">
    <subcellularLocation>
        <location evidence="1">Cell membrane</location>
        <topology evidence="1">Peripheral membrane protein</topology>
        <orientation evidence="1">Cytoplasmic side</orientation>
    </subcellularLocation>
</comment>
<evidence type="ECO:0000256" key="6">
    <source>
        <dbReference type="ARBA" id="ARBA00022779"/>
    </source>
</evidence>
<dbReference type="Proteomes" id="UP000239504">
    <property type="component" value="Unassembled WGS sequence"/>
</dbReference>
<dbReference type="PRINTS" id="PR00956">
    <property type="entry name" value="FLGMOTORFLIN"/>
</dbReference>
<evidence type="ECO:0000256" key="3">
    <source>
        <dbReference type="ARBA" id="ARBA00021897"/>
    </source>
</evidence>
<gene>
    <name evidence="9" type="ORF">CW354_11525</name>
</gene>
<accession>A0A2S7K4R3</accession>
<evidence type="ECO:0000256" key="7">
    <source>
        <dbReference type="ARBA" id="ARBA00023136"/>
    </source>
</evidence>
<dbReference type="GO" id="GO:0071973">
    <property type="term" value="P:bacterial-type flagellum-dependent cell motility"/>
    <property type="evidence" value="ECO:0007669"/>
    <property type="project" value="InterPro"/>
</dbReference>
<organism evidence="9 10">
    <name type="scientific">Hyphococcus luteus</name>
    <dbReference type="NCBI Taxonomy" id="2058213"/>
    <lineage>
        <taxon>Bacteria</taxon>
        <taxon>Pseudomonadati</taxon>
        <taxon>Pseudomonadota</taxon>
        <taxon>Alphaproteobacteria</taxon>
        <taxon>Parvularculales</taxon>
        <taxon>Parvularculaceae</taxon>
        <taxon>Hyphococcus</taxon>
    </lineage>
</organism>
<evidence type="ECO:0000259" key="8">
    <source>
        <dbReference type="Pfam" id="PF01052"/>
    </source>
</evidence>
<proteinExistence type="inferred from homology"/>
<dbReference type="InterPro" id="IPR036429">
    <property type="entry name" value="SpoA-like_sf"/>
</dbReference>
<keyword evidence="6" id="KW-0283">Flagellar rotation</keyword>
<dbReference type="PANTHER" id="PTHR43484">
    <property type="match status" value="1"/>
</dbReference>
<keyword evidence="7" id="KW-0472">Membrane</keyword>
<dbReference type="PANTHER" id="PTHR43484:SF1">
    <property type="entry name" value="FLAGELLAR MOTOR SWITCH PROTEIN FLIN"/>
    <property type="match status" value="1"/>
</dbReference>
<dbReference type="Gene3D" id="2.30.330.10">
    <property type="entry name" value="SpoA-like"/>
    <property type="match status" value="1"/>
</dbReference>
<dbReference type="InterPro" id="IPR001172">
    <property type="entry name" value="FliN_T3SS_HrcQb"/>
</dbReference>
<dbReference type="Pfam" id="PF01052">
    <property type="entry name" value="FliMN_C"/>
    <property type="match status" value="1"/>
</dbReference>
<reference evidence="9 10" key="1">
    <citation type="submission" date="2017-12" db="EMBL/GenBank/DDBJ databases">
        <authorList>
            <person name="Hurst M.R.H."/>
        </authorList>
    </citation>
    <scope>NUCLEOTIDE SEQUENCE [LARGE SCALE GENOMIC DNA]</scope>
    <source>
        <strain evidence="9 10">SY-3-19</strain>
    </source>
</reference>
<name>A0A2S7K4R3_9PROT</name>
<dbReference type="GO" id="GO:0003774">
    <property type="term" value="F:cytoskeletal motor activity"/>
    <property type="evidence" value="ECO:0007669"/>
    <property type="project" value="InterPro"/>
</dbReference>
<dbReference type="RefSeq" id="WP_104830246.1">
    <property type="nucleotide sequence ID" value="NZ_PJCH01000007.1"/>
</dbReference>
<dbReference type="GO" id="GO:0005886">
    <property type="term" value="C:plasma membrane"/>
    <property type="evidence" value="ECO:0007669"/>
    <property type="project" value="UniProtKB-SubCell"/>
</dbReference>
<comment type="similarity">
    <text evidence="2">Belongs to the FliN/MopA/SpaO family.</text>
</comment>
<dbReference type="GO" id="GO:0009425">
    <property type="term" value="C:bacterial-type flagellum basal body"/>
    <property type="evidence" value="ECO:0007669"/>
    <property type="project" value="InterPro"/>
</dbReference>